<proteinExistence type="predicted"/>
<dbReference type="Pfam" id="PF02527">
    <property type="entry name" value="GidB"/>
    <property type="match status" value="1"/>
</dbReference>
<reference evidence="4" key="1">
    <citation type="submission" date="2020-05" db="EMBL/GenBank/DDBJ databases">
        <authorList>
            <person name="Chiriac C."/>
            <person name="Salcher M."/>
            <person name="Ghai R."/>
            <person name="Kavagutti S V."/>
        </authorList>
    </citation>
    <scope>NUCLEOTIDE SEQUENCE</scope>
</reference>
<keyword evidence="1" id="KW-0963">Cytoplasm</keyword>
<dbReference type="CDD" id="cd02440">
    <property type="entry name" value="AdoMet_MTases"/>
    <property type="match status" value="1"/>
</dbReference>
<keyword evidence="3" id="KW-0808">Transferase</keyword>
<dbReference type="PANTHER" id="PTHR31760">
    <property type="entry name" value="S-ADENOSYL-L-METHIONINE-DEPENDENT METHYLTRANSFERASES SUPERFAMILY PROTEIN"/>
    <property type="match status" value="1"/>
</dbReference>
<organism evidence="4">
    <name type="scientific">freshwater metagenome</name>
    <dbReference type="NCBI Taxonomy" id="449393"/>
    <lineage>
        <taxon>unclassified sequences</taxon>
        <taxon>metagenomes</taxon>
        <taxon>ecological metagenomes</taxon>
    </lineage>
</organism>
<dbReference type="InterPro" id="IPR003682">
    <property type="entry name" value="rRNA_ssu_MeTfrase_G"/>
</dbReference>
<dbReference type="GO" id="GO:0070043">
    <property type="term" value="F:rRNA (guanine-N7-)-methyltransferase activity"/>
    <property type="evidence" value="ECO:0007669"/>
    <property type="project" value="TreeGrafter"/>
</dbReference>
<dbReference type="Gene3D" id="3.40.50.150">
    <property type="entry name" value="Vaccinia Virus protein VP39"/>
    <property type="match status" value="1"/>
</dbReference>
<evidence type="ECO:0000256" key="1">
    <source>
        <dbReference type="ARBA" id="ARBA00022490"/>
    </source>
</evidence>
<gene>
    <name evidence="4" type="ORF">UFOPK1493_01134</name>
</gene>
<dbReference type="InterPro" id="IPR029063">
    <property type="entry name" value="SAM-dependent_MTases_sf"/>
</dbReference>
<evidence type="ECO:0000256" key="3">
    <source>
        <dbReference type="ARBA" id="ARBA00022679"/>
    </source>
</evidence>
<protein>
    <submittedName>
        <fullName evidence="4">Unannotated protein</fullName>
    </submittedName>
</protein>
<dbReference type="AlphaFoldDB" id="A0A6J6CKQ9"/>
<accession>A0A6J6CKQ9</accession>
<dbReference type="EMBL" id="CAEZSR010000031">
    <property type="protein sequence ID" value="CAB4552001.1"/>
    <property type="molecule type" value="Genomic_DNA"/>
</dbReference>
<dbReference type="PANTHER" id="PTHR31760:SF0">
    <property type="entry name" value="S-ADENOSYL-L-METHIONINE-DEPENDENT METHYLTRANSFERASES SUPERFAMILY PROTEIN"/>
    <property type="match status" value="1"/>
</dbReference>
<sequence length="171" mass="18430">MLSEIQRRGGIGRGPIEAAIAHVEQFVTALPDDLPTSARLVDLGSGGGLPGLVIIARRPDLHVTLVERRAKRADLLRYGVRALDAERRVEVIADDVARLVERAPRSFDVVTARSFAAPEMVANVAGALLGTHGIVLVSEPPERVERWPSGVLDAAGLRDGGRLGSIRRLRR</sequence>
<evidence type="ECO:0000313" key="4">
    <source>
        <dbReference type="EMBL" id="CAB4552001.1"/>
    </source>
</evidence>
<keyword evidence="2" id="KW-0698">rRNA processing</keyword>
<name>A0A6J6CKQ9_9ZZZZ</name>
<dbReference type="GO" id="GO:0005829">
    <property type="term" value="C:cytosol"/>
    <property type="evidence" value="ECO:0007669"/>
    <property type="project" value="TreeGrafter"/>
</dbReference>
<evidence type="ECO:0000256" key="2">
    <source>
        <dbReference type="ARBA" id="ARBA00022552"/>
    </source>
</evidence>
<dbReference type="SUPFAM" id="SSF53335">
    <property type="entry name" value="S-adenosyl-L-methionine-dependent methyltransferases"/>
    <property type="match status" value="1"/>
</dbReference>